<dbReference type="Pfam" id="PF07963">
    <property type="entry name" value="N_methyl"/>
    <property type="match status" value="1"/>
</dbReference>
<evidence type="ECO:0000313" key="3">
    <source>
        <dbReference type="EMBL" id="MFC5511976.1"/>
    </source>
</evidence>
<gene>
    <name evidence="3" type="ORF">ACFPOU_12680</name>
</gene>
<organism evidence="3 4">
    <name type="scientific">Massilia jejuensis</name>
    <dbReference type="NCBI Taxonomy" id="648894"/>
    <lineage>
        <taxon>Bacteria</taxon>
        <taxon>Pseudomonadati</taxon>
        <taxon>Pseudomonadota</taxon>
        <taxon>Betaproteobacteria</taxon>
        <taxon>Burkholderiales</taxon>
        <taxon>Oxalobacteraceae</taxon>
        <taxon>Telluria group</taxon>
        <taxon>Massilia</taxon>
    </lineage>
</organism>
<dbReference type="Pfam" id="PF16732">
    <property type="entry name" value="ComP_DUS"/>
    <property type="match status" value="1"/>
</dbReference>
<dbReference type="RefSeq" id="WP_379721645.1">
    <property type="nucleotide sequence ID" value="NZ_JBHSMS010000039.1"/>
</dbReference>
<keyword evidence="2" id="KW-0472">Membrane</keyword>
<protein>
    <submittedName>
        <fullName evidence="3">Type IV pilin protein</fullName>
    </submittedName>
</protein>
<dbReference type="InterPro" id="IPR012902">
    <property type="entry name" value="N_methyl_site"/>
</dbReference>
<keyword evidence="4" id="KW-1185">Reference proteome</keyword>
<dbReference type="Proteomes" id="UP001596031">
    <property type="component" value="Unassembled WGS sequence"/>
</dbReference>
<keyword evidence="2" id="KW-1133">Transmembrane helix</keyword>
<dbReference type="EMBL" id="JBHSMS010000039">
    <property type="protein sequence ID" value="MFC5511976.1"/>
    <property type="molecule type" value="Genomic_DNA"/>
</dbReference>
<keyword evidence="2" id="KW-0812">Transmembrane</keyword>
<evidence type="ECO:0000313" key="4">
    <source>
        <dbReference type="Proteomes" id="UP001596031"/>
    </source>
</evidence>
<name>A0ABW0PIL9_9BURK</name>
<proteinExistence type="predicted"/>
<reference evidence="4" key="1">
    <citation type="journal article" date="2019" name="Int. J. Syst. Evol. Microbiol.">
        <title>The Global Catalogue of Microorganisms (GCM) 10K type strain sequencing project: providing services to taxonomists for standard genome sequencing and annotation.</title>
        <authorList>
            <consortium name="The Broad Institute Genomics Platform"/>
            <consortium name="The Broad Institute Genome Sequencing Center for Infectious Disease"/>
            <person name="Wu L."/>
            <person name="Ma J."/>
        </authorList>
    </citation>
    <scope>NUCLEOTIDE SEQUENCE [LARGE SCALE GENOMIC DNA]</scope>
    <source>
        <strain evidence="4">CCUG 38813</strain>
    </source>
</reference>
<accession>A0ABW0PIL9</accession>
<dbReference type="Gene3D" id="3.30.700.10">
    <property type="entry name" value="Glycoprotein, Type 4 Pilin"/>
    <property type="match status" value="1"/>
</dbReference>
<dbReference type="NCBIfam" id="TIGR02532">
    <property type="entry name" value="IV_pilin_GFxxxE"/>
    <property type="match status" value="1"/>
</dbReference>
<feature type="region of interest" description="Disordered" evidence="1">
    <location>
        <begin position="114"/>
        <end position="136"/>
    </location>
</feature>
<dbReference type="PANTHER" id="PTHR30093:SF47">
    <property type="entry name" value="TYPE IV PILUS NON-CORE MINOR PILIN PILE"/>
    <property type="match status" value="1"/>
</dbReference>
<dbReference type="InterPro" id="IPR045584">
    <property type="entry name" value="Pilin-like"/>
</dbReference>
<dbReference type="PANTHER" id="PTHR30093">
    <property type="entry name" value="GENERAL SECRETION PATHWAY PROTEIN G"/>
    <property type="match status" value="1"/>
</dbReference>
<evidence type="ECO:0000256" key="1">
    <source>
        <dbReference type="SAM" id="MobiDB-lite"/>
    </source>
</evidence>
<dbReference type="SUPFAM" id="SSF54523">
    <property type="entry name" value="Pili subunits"/>
    <property type="match status" value="1"/>
</dbReference>
<comment type="caution">
    <text evidence="3">The sequence shown here is derived from an EMBL/GenBank/DDBJ whole genome shotgun (WGS) entry which is preliminary data.</text>
</comment>
<evidence type="ECO:0000256" key="2">
    <source>
        <dbReference type="SAM" id="Phobius"/>
    </source>
</evidence>
<feature type="transmembrane region" description="Helical" evidence="2">
    <location>
        <begin position="12"/>
        <end position="38"/>
    </location>
</feature>
<sequence length="136" mass="14151">MARSPTKRRAGSAGFTLLELMIVVAIIGILSAVAYPGYTRYVVKAHRTSAQVHMMELAQAQSRMMADSRAYAASVAALGMSTSTAISDKYTIAIKLEDGPPSAFTITAKPVAGSSQAGDGDLAIDSAGTRTPAGKW</sequence>
<dbReference type="InterPro" id="IPR031982">
    <property type="entry name" value="PilE-like"/>
</dbReference>
<dbReference type="PROSITE" id="PS00409">
    <property type="entry name" value="PROKAR_NTER_METHYL"/>
    <property type="match status" value="1"/>
</dbReference>